<dbReference type="EMBL" id="CM056742">
    <property type="protein sequence ID" value="KAJ8677061.1"/>
    <property type="molecule type" value="Genomic_DNA"/>
</dbReference>
<proteinExistence type="predicted"/>
<keyword evidence="2" id="KW-1185">Reference proteome</keyword>
<gene>
    <name evidence="1" type="ORF">QAD02_012848</name>
</gene>
<protein>
    <submittedName>
        <fullName evidence="1">Uncharacterized protein</fullName>
    </submittedName>
</protein>
<dbReference type="Proteomes" id="UP001239111">
    <property type="component" value="Chromosome 2"/>
</dbReference>
<accession>A0ACC2P0W5</accession>
<comment type="caution">
    <text evidence="1">The sequence shown here is derived from an EMBL/GenBank/DDBJ whole genome shotgun (WGS) entry which is preliminary data.</text>
</comment>
<organism evidence="1 2">
    <name type="scientific">Eretmocerus hayati</name>
    <dbReference type="NCBI Taxonomy" id="131215"/>
    <lineage>
        <taxon>Eukaryota</taxon>
        <taxon>Metazoa</taxon>
        <taxon>Ecdysozoa</taxon>
        <taxon>Arthropoda</taxon>
        <taxon>Hexapoda</taxon>
        <taxon>Insecta</taxon>
        <taxon>Pterygota</taxon>
        <taxon>Neoptera</taxon>
        <taxon>Endopterygota</taxon>
        <taxon>Hymenoptera</taxon>
        <taxon>Apocrita</taxon>
        <taxon>Proctotrupomorpha</taxon>
        <taxon>Chalcidoidea</taxon>
        <taxon>Aphelinidae</taxon>
        <taxon>Aphelininae</taxon>
        <taxon>Eretmocerus</taxon>
    </lineage>
</organism>
<name>A0ACC2P0W5_9HYME</name>
<evidence type="ECO:0000313" key="2">
    <source>
        <dbReference type="Proteomes" id="UP001239111"/>
    </source>
</evidence>
<sequence>MNLPIVDWRSGTDLRKNSEDELWKLPNIGDETLICTTCRRALREYEPDSQQESTPQSDKPNSQGSTSQKLNVTHSINCVLGFEYLSDLILIRSEKVKILALLPETWSVQRVCNEFDVSRRFMESAKIIRRNRDENDIADNESRGRPSLDASVEKRLIEFYLNDENSRQLPVEKM</sequence>
<reference evidence="1" key="1">
    <citation type="submission" date="2023-04" db="EMBL/GenBank/DDBJ databases">
        <title>A chromosome-level genome assembly of the parasitoid wasp Eretmocerus hayati.</title>
        <authorList>
            <person name="Zhong Y."/>
            <person name="Liu S."/>
            <person name="Liu Y."/>
        </authorList>
    </citation>
    <scope>NUCLEOTIDE SEQUENCE</scope>
    <source>
        <strain evidence="1">ZJU_SS_LIU_2023</strain>
    </source>
</reference>
<evidence type="ECO:0000313" key="1">
    <source>
        <dbReference type="EMBL" id="KAJ8677061.1"/>
    </source>
</evidence>